<dbReference type="NCBIfam" id="TIGR03767">
    <property type="entry name" value="P_acnes_RR"/>
    <property type="match status" value="1"/>
</dbReference>
<dbReference type="InterPro" id="IPR051918">
    <property type="entry name" value="STPP_CPPED1"/>
</dbReference>
<organism evidence="1 2">
    <name type="scientific">Kribbella deserti</name>
    <dbReference type="NCBI Taxonomy" id="1926257"/>
    <lineage>
        <taxon>Bacteria</taxon>
        <taxon>Bacillati</taxon>
        <taxon>Actinomycetota</taxon>
        <taxon>Actinomycetes</taxon>
        <taxon>Propionibacteriales</taxon>
        <taxon>Kribbellaceae</taxon>
        <taxon>Kribbella</taxon>
    </lineage>
</organism>
<dbReference type="Gene3D" id="3.60.21.10">
    <property type="match status" value="1"/>
</dbReference>
<accession>A0ABV6QNA6</accession>
<comment type="caution">
    <text evidence="1">The sequence shown here is derived from an EMBL/GenBank/DDBJ whole genome shotgun (WGS) entry which is preliminary data.</text>
</comment>
<dbReference type="Proteomes" id="UP001589890">
    <property type="component" value="Unassembled WGS sequence"/>
</dbReference>
<gene>
    <name evidence="1" type="ORF">ACFFGN_18215</name>
</gene>
<dbReference type="PANTHER" id="PTHR43143:SF1">
    <property type="entry name" value="SERINE_THREONINE-PROTEIN PHOSPHATASE CPPED1"/>
    <property type="match status" value="1"/>
</dbReference>
<keyword evidence="2" id="KW-1185">Reference proteome</keyword>
<sequence>MHLSRRTLLLSLSLSGLSNVISLDRSAATTHRTINLPSITTLDRTLLRGPAGPGGYRPLVTGPPEPHLVRTDLAINAATPRPVLAFAQMTDLHVVDHQSPLRVEFLDRGADDGFPYYRRFPFDAAYRPQEMLSLHTVDAMCRALAGITAGPGTGLPLGFTVVTGDSADNCQYNEVRWYIDLLDGRLVRPDSGDLTRDESVSGYSLGYDTHYWHPHGNRPPLHPLDRPTATFGYPQLNGLLMYARRPFQSHGLGMDWYAAYGNHDGLVQGNIAPDFLPGDPLKALAVGSRKPVAFPVPDGGDGISAAEIYDALTSSTIRTVTPDPARRLLSRSQFINAHFDTTGTPNGHGFGSASSGTAYYAFDRDRVRCLVLDTTNLHGGRAGSLDEVQYAWLERQLRAGSSRYLRPDGVAVTQDVHDRLFVLFAHHTLNTMDNTDNGWLDWSKRYSGAEVRKLLLRYPNVVLLVNGHTHRNTITPHARPSAWAAAGGFWEVNTASHIDWPQQSRIIELSAGSGVVSIHTTMVDLDAELSHNGDLGDPRMLASLGRELAANDWQARHPVDRRGALADRNTRLMVPAPFDL</sequence>
<dbReference type="SUPFAM" id="SSF56300">
    <property type="entry name" value="Metallo-dependent phosphatases"/>
    <property type="match status" value="1"/>
</dbReference>
<protein>
    <submittedName>
        <fullName evidence="1">TIGR03767 family metallophosphoesterase</fullName>
    </submittedName>
</protein>
<dbReference type="EMBL" id="JBHLTC010000020">
    <property type="protein sequence ID" value="MFC0626020.1"/>
    <property type="molecule type" value="Genomic_DNA"/>
</dbReference>
<dbReference type="InterPro" id="IPR029052">
    <property type="entry name" value="Metallo-depent_PP-like"/>
</dbReference>
<evidence type="ECO:0000313" key="1">
    <source>
        <dbReference type="EMBL" id="MFC0626020.1"/>
    </source>
</evidence>
<dbReference type="RefSeq" id="WP_380049049.1">
    <property type="nucleotide sequence ID" value="NZ_JBHLTC010000020.1"/>
</dbReference>
<dbReference type="PANTHER" id="PTHR43143">
    <property type="entry name" value="METALLOPHOSPHOESTERASE, CALCINEURIN SUPERFAMILY"/>
    <property type="match status" value="1"/>
</dbReference>
<dbReference type="InterPro" id="IPR022506">
    <property type="entry name" value="Metallophosphoesterase_PPA1498"/>
</dbReference>
<proteinExistence type="predicted"/>
<reference evidence="1 2" key="1">
    <citation type="submission" date="2024-09" db="EMBL/GenBank/DDBJ databases">
        <authorList>
            <person name="Sun Q."/>
            <person name="Mori K."/>
        </authorList>
    </citation>
    <scope>NUCLEOTIDE SEQUENCE [LARGE SCALE GENOMIC DNA]</scope>
    <source>
        <strain evidence="1 2">CGMCC 1.15906</strain>
    </source>
</reference>
<name>A0ABV6QNA6_9ACTN</name>
<evidence type="ECO:0000313" key="2">
    <source>
        <dbReference type="Proteomes" id="UP001589890"/>
    </source>
</evidence>